<proteinExistence type="predicted"/>
<gene>
    <name evidence="1" type="ORF">HPB49_003745</name>
</gene>
<dbReference type="EMBL" id="CM023476">
    <property type="protein sequence ID" value="KAH7940708.1"/>
    <property type="molecule type" value="Genomic_DNA"/>
</dbReference>
<protein>
    <submittedName>
        <fullName evidence="1">Uncharacterized protein</fullName>
    </submittedName>
</protein>
<accession>A0ACB8CD61</accession>
<evidence type="ECO:0000313" key="2">
    <source>
        <dbReference type="Proteomes" id="UP000821865"/>
    </source>
</evidence>
<comment type="caution">
    <text evidence="1">The sequence shown here is derived from an EMBL/GenBank/DDBJ whole genome shotgun (WGS) entry which is preliminary data.</text>
</comment>
<name>A0ACB8CD61_DERSI</name>
<evidence type="ECO:0000313" key="1">
    <source>
        <dbReference type="EMBL" id="KAH7940708.1"/>
    </source>
</evidence>
<keyword evidence="2" id="KW-1185">Reference proteome</keyword>
<dbReference type="Proteomes" id="UP000821865">
    <property type="component" value="Chromosome 7"/>
</dbReference>
<reference evidence="1" key="1">
    <citation type="submission" date="2020-05" db="EMBL/GenBank/DDBJ databases">
        <title>Large-scale comparative analyses of tick genomes elucidate their genetic diversity and vector capacities.</title>
        <authorList>
            <person name="Jia N."/>
            <person name="Wang J."/>
            <person name="Shi W."/>
            <person name="Du L."/>
            <person name="Sun Y."/>
            <person name="Zhan W."/>
            <person name="Jiang J."/>
            <person name="Wang Q."/>
            <person name="Zhang B."/>
            <person name="Ji P."/>
            <person name="Sakyi L.B."/>
            <person name="Cui X."/>
            <person name="Yuan T."/>
            <person name="Jiang B."/>
            <person name="Yang W."/>
            <person name="Lam T.T.-Y."/>
            <person name="Chang Q."/>
            <person name="Ding S."/>
            <person name="Wang X."/>
            <person name="Zhu J."/>
            <person name="Ruan X."/>
            <person name="Zhao L."/>
            <person name="Wei J."/>
            <person name="Que T."/>
            <person name="Du C."/>
            <person name="Cheng J."/>
            <person name="Dai P."/>
            <person name="Han X."/>
            <person name="Huang E."/>
            <person name="Gao Y."/>
            <person name="Liu J."/>
            <person name="Shao H."/>
            <person name="Ye R."/>
            <person name="Li L."/>
            <person name="Wei W."/>
            <person name="Wang X."/>
            <person name="Wang C."/>
            <person name="Yang T."/>
            <person name="Huo Q."/>
            <person name="Li W."/>
            <person name="Guo W."/>
            <person name="Chen H."/>
            <person name="Zhou L."/>
            <person name="Ni X."/>
            <person name="Tian J."/>
            <person name="Zhou Y."/>
            <person name="Sheng Y."/>
            <person name="Liu T."/>
            <person name="Pan Y."/>
            <person name="Xia L."/>
            <person name="Li J."/>
            <person name="Zhao F."/>
            <person name="Cao W."/>
        </authorList>
    </citation>
    <scope>NUCLEOTIDE SEQUENCE</scope>
    <source>
        <strain evidence="1">Dsil-2018</strain>
    </source>
</reference>
<sequence length="105" mass="12052">MRRYASWVPIDPITMSFVMKAKALRHVSVKRTQYSLVPASAMAIHKSQAGTFHAVVYDYAKSGPQKLVYVALSRVTSIKRLYLTDVEQDHRFYHHVDNPDRALMS</sequence>
<organism evidence="1 2">
    <name type="scientific">Dermacentor silvarum</name>
    <name type="common">Tick</name>
    <dbReference type="NCBI Taxonomy" id="543639"/>
    <lineage>
        <taxon>Eukaryota</taxon>
        <taxon>Metazoa</taxon>
        <taxon>Ecdysozoa</taxon>
        <taxon>Arthropoda</taxon>
        <taxon>Chelicerata</taxon>
        <taxon>Arachnida</taxon>
        <taxon>Acari</taxon>
        <taxon>Parasitiformes</taxon>
        <taxon>Ixodida</taxon>
        <taxon>Ixodoidea</taxon>
        <taxon>Ixodidae</taxon>
        <taxon>Rhipicephalinae</taxon>
        <taxon>Dermacentor</taxon>
    </lineage>
</organism>